<accession>A0A520S2Y7</accession>
<evidence type="ECO:0000256" key="2">
    <source>
        <dbReference type="ARBA" id="ARBA00023002"/>
    </source>
</evidence>
<dbReference type="GO" id="GO:0016491">
    <property type="term" value="F:oxidoreductase activity"/>
    <property type="evidence" value="ECO:0007669"/>
    <property type="project" value="UniProtKB-KW"/>
</dbReference>
<dbReference type="Gene3D" id="3.40.50.720">
    <property type="entry name" value="NAD(P)-binding Rossmann-like Domain"/>
    <property type="match status" value="1"/>
</dbReference>
<dbReference type="InterPro" id="IPR036291">
    <property type="entry name" value="NAD(P)-bd_dom_sf"/>
</dbReference>
<dbReference type="Proteomes" id="UP000316199">
    <property type="component" value="Unassembled WGS sequence"/>
</dbReference>
<evidence type="ECO:0000313" key="4">
    <source>
        <dbReference type="Proteomes" id="UP000316199"/>
    </source>
</evidence>
<gene>
    <name evidence="3" type="ORF">EVA68_03030</name>
</gene>
<dbReference type="SUPFAM" id="SSF51735">
    <property type="entry name" value="NAD(P)-binding Rossmann-fold domains"/>
    <property type="match status" value="1"/>
</dbReference>
<sequence>MVKSMSPLTYDSDATAMIIGVGLMGQYIAQRCPEWLGLSKLVLVDHLENINIDGKVIPLRQFAENIASGAIKTEVVAETIDIASEEDVQGLFNRHRDVRYIQHTAGISPKPLTPPEDLTKDDIMGACEVNLWGVHNVLKQGIKAKAFAPRTHGVVILSTSATVGSEGRASAAYEESKGGLMNLLTLQSRYFLEEYGLLLNGLAPSPLRGIMAAQNPTSAARLQAVEDCMPTGALTAPKHIAGATMYFWSNECWCVGEVLTADGGYTKHKPIYGALD</sequence>
<evidence type="ECO:0000256" key="1">
    <source>
        <dbReference type="ARBA" id="ARBA00006484"/>
    </source>
</evidence>
<keyword evidence="2" id="KW-0560">Oxidoreductase</keyword>
<proteinExistence type="inferred from homology"/>
<dbReference type="InterPro" id="IPR002347">
    <property type="entry name" value="SDR_fam"/>
</dbReference>
<dbReference type="EMBL" id="SHAG01000007">
    <property type="protein sequence ID" value="RZO76832.1"/>
    <property type="molecule type" value="Genomic_DNA"/>
</dbReference>
<reference evidence="3 4" key="1">
    <citation type="submission" date="2019-02" db="EMBL/GenBank/DDBJ databases">
        <title>Prokaryotic population dynamics and viral predation in marine succession experiment using metagenomics: the confinement effect.</title>
        <authorList>
            <person name="Haro-Moreno J.M."/>
            <person name="Rodriguez-Valera F."/>
            <person name="Lopez-Perez M."/>
        </authorList>
    </citation>
    <scope>NUCLEOTIDE SEQUENCE [LARGE SCALE GENOMIC DNA]</scope>
    <source>
        <strain evidence="3">MED-G157</strain>
    </source>
</reference>
<comment type="caution">
    <text evidence="3">The sequence shown here is derived from an EMBL/GenBank/DDBJ whole genome shotgun (WGS) entry which is preliminary data.</text>
</comment>
<dbReference type="InterPro" id="IPR051122">
    <property type="entry name" value="SDR_DHRS6-like"/>
</dbReference>
<dbReference type="PANTHER" id="PTHR43477">
    <property type="entry name" value="DIHYDROANTICAPSIN 7-DEHYDROGENASE"/>
    <property type="match status" value="1"/>
</dbReference>
<dbReference type="CDD" id="cd05233">
    <property type="entry name" value="SDR_c"/>
    <property type="match status" value="1"/>
</dbReference>
<dbReference type="PANTHER" id="PTHR43477:SF1">
    <property type="entry name" value="DIHYDROANTICAPSIN 7-DEHYDROGENASE"/>
    <property type="match status" value="1"/>
</dbReference>
<protein>
    <submittedName>
        <fullName evidence="3">SDR family oxidoreductase</fullName>
    </submittedName>
</protein>
<evidence type="ECO:0000313" key="3">
    <source>
        <dbReference type="EMBL" id="RZO76832.1"/>
    </source>
</evidence>
<dbReference type="AlphaFoldDB" id="A0A520S2Y7"/>
<dbReference type="Pfam" id="PF13561">
    <property type="entry name" value="adh_short_C2"/>
    <property type="match status" value="1"/>
</dbReference>
<name>A0A520S2Y7_9GAMM</name>
<organism evidence="3 4">
    <name type="scientific">OM182 bacterium</name>
    <dbReference type="NCBI Taxonomy" id="2510334"/>
    <lineage>
        <taxon>Bacteria</taxon>
        <taxon>Pseudomonadati</taxon>
        <taxon>Pseudomonadota</taxon>
        <taxon>Gammaproteobacteria</taxon>
        <taxon>OMG group</taxon>
        <taxon>OM182 clade</taxon>
    </lineage>
</organism>
<comment type="similarity">
    <text evidence="1">Belongs to the short-chain dehydrogenases/reductases (SDR) family.</text>
</comment>